<dbReference type="InterPro" id="IPR013324">
    <property type="entry name" value="RNA_pol_sigma_r3/r4-like"/>
</dbReference>
<dbReference type="Gene3D" id="1.10.1740.10">
    <property type="match status" value="1"/>
</dbReference>
<gene>
    <name evidence="6" type="ORF">GCM10022242_34870</name>
</gene>
<dbReference type="InterPro" id="IPR013325">
    <property type="entry name" value="RNA_pol_sigma_r2"/>
</dbReference>
<comment type="caution">
    <text evidence="6">The sequence shown here is derived from an EMBL/GenBank/DDBJ whole genome shotgun (WGS) entry which is preliminary data.</text>
</comment>
<dbReference type="EMBL" id="BAABAH010000015">
    <property type="protein sequence ID" value="GAA3830481.1"/>
    <property type="molecule type" value="Genomic_DNA"/>
</dbReference>
<dbReference type="NCBIfam" id="TIGR02937">
    <property type="entry name" value="sigma70-ECF"/>
    <property type="match status" value="1"/>
</dbReference>
<evidence type="ECO:0000256" key="4">
    <source>
        <dbReference type="ARBA" id="ARBA00023163"/>
    </source>
</evidence>
<dbReference type="SUPFAM" id="SSF88659">
    <property type="entry name" value="Sigma3 and sigma4 domains of RNA polymerase sigma factors"/>
    <property type="match status" value="1"/>
</dbReference>
<dbReference type="InterPro" id="IPR036388">
    <property type="entry name" value="WH-like_DNA-bd_sf"/>
</dbReference>
<keyword evidence="2" id="KW-0805">Transcription regulation</keyword>
<dbReference type="RefSeq" id="WP_344777823.1">
    <property type="nucleotide sequence ID" value="NZ_BAABAH010000015.1"/>
</dbReference>
<dbReference type="PANTHER" id="PTHR43133:SF25">
    <property type="entry name" value="RNA POLYMERASE SIGMA FACTOR RFAY-RELATED"/>
    <property type="match status" value="1"/>
</dbReference>
<reference evidence="7" key="1">
    <citation type="journal article" date="2019" name="Int. J. Syst. Evol. Microbiol.">
        <title>The Global Catalogue of Microorganisms (GCM) 10K type strain sequencing project: providing services to taxonomists for standard genome sequencing and annotation.</title>
        <authorList>
            <consortium name="The Broad Institute Genomics Platform"/>
            <consortium name="The Broad Institute Genome Sequencing Center for Infectious Disease"/>
            <person name="Wu L."/>
            <person name="Ma J."/>
        </authorList>
    </citation>
    <scope>NUCLEOTIDE SEQUENCE [LARGE SCALE GENOMIC DNA]</scope>
    <source>
        <strain evidence="7">JCM 16953</strain>
    </source>
</reference>
<evidence type="ECO:0000256" key="2">
    <source>
        <dbReference type="ARBA" id="ARBA00023015"/>
    </source>
</evidence>
<evidence type="ECO:0000256" key="3">
    <source>
        <dbReference type="ARBA" id="ARBA00023082"/>
    </source>
</evidence>
<feature type="domain" description="RNA polymerase sigma factor 70 region 4 type 2" evidence="5">
    <location>
        <begin position="103"/>
        <end position="154"/>
    </location>
</feature>
<dbReference type="PANTHER" id="PTHR43133">
    <property type="entry name" value="RNA POLYMERASE ECF-TYPE SIGMA FACTO"/>
    <property type="match status" value="1"/>
</dbReference>
<name>A0ABP7IZS7_9ACTN</name>
<dbReference type="SUPFAM" id="SSF88946">
    <property type="entry name" value="Sigma2 domain of RNA polymerase sigma factors"/>
    <property type="match status" value="1"/>
</dbReference>
<proteinExistence type="inferred from homology"/>
<dbReference type="InterPro" id="IPR014284">
    <property type="entry name" value="RNA_pol_sigma-70_dom"/>
</dbReference>
<accession>A0ABP7IZS7</accession>
<dbReference type="Gene3D" id="1.10.10.10">
    <property type="entry name" value="Winged helix-like DNA-binding domain superfamily/Winged helix DNA-binding domain"/>
    <property type="match status" value="1"/>
</dbReference>
<protein>
    <recommendedName>
        <fullName evidence="5">RNA polymerase sigma factor 70 region 4 type 2 domain-containing protein</fullName>
    </recommendedName>
</protein>
<sequence length="170" mass="18846">MDTAQFEACWHTHIRRIVAYAERHVGRDVACDIGSSTFLTAWRTWDVVPPEPLPWLISVARGHVRNHQRSLRRRGSLEQRLALLDESAFAGPDASVTATERAEALAVLAAMPEHDREALLLVAWDGLTTEQAAQVLGCRPGTLRMRLHRARARIESTSTGPALPIARSAQ</sequence>
<dbReference type="InterPro" id="IPR039425">
    <property type="entry name" value="RNA_pol_sigma-70-like"/>
</dbReference>
<evidence type="ECO:0000256" key="1">
    <source>
        <dbReference type="ARBA" id="ARBA00010641"/>
    </source>
</evidence>
<keyword evidence="7" id="KW-1185">Reference proteome</keyword>
<evidence type="ECO:0000313" key="7">
    <source>
        <dbReference type="Proteomes" id="UP001501821"/>
    </source>
</evidence>
<organism evidence="6 7">
    <name type="scientific">Nocardioides panacisoli</name>
    <dbReference type="NCBI Taxonomy" id="627624"/>
    <lineage>
        <taxon>Bacteria</taxon>
        <taxon>Bacillati</taxon>
        <taxon>Actinomycetota</taxon>
        <taxon>Actinomycetes</taxon>
        <taxon>Propionibacteriales</taxon>
        <taxon>Nocardioidaceae</taxon>
        <taxon>Nocardioides</taxon>
    </lineage>
</organism>
<keyword evidence="3" id="KW-0731">Sigma factor</keyword>
<dbReference type="InterPro" id="IPR013249">
    <property type="entry name" value="RNA_pol_sigma70_r4_t2"/>
</dbReference>
<keyword evidence="4" id="KW-0804">Transcription</keyword>
<evidence type="ECO:0000259" key="5">
    <source>
        <dbReference type="Pfam" id="PF08281"/>
    </source>
</evidence>
<dbReference type="CDD" id="cd06171">
    <property type="entry name" value="Sigma70_r4"/>
    <property type="match status" value="1"/>
</dbReference>
<evidence type="ECO:0000313" key="6">
    <source>
        <dbReference type="EMBL" id="GAA3830481.1"/>
    </source>
</evidence>
<dbReference type="Proteomes" id="UP001501821">
    <property type="component" value="Unassembled WGS sequence"/>
</dbReference>
<dbReference type="Pfam" id="PF08281">
    <property type="entry name" value="Sigma70_r4_2"/>
    <property type="match status" value="1"/>
</dbReference>
<comment type="similarity">
    <text evidence="1">Belongs to the sigma-70 factor family. ECF subfamily.</text>
</comment>